<organism evidence="8 9">
    <name type="scientific">Marinilabilia salmonicolor</name>
    <dbReference type="NCBI Taxonomy" id="989"/>
    <lineage>
        <taxon>Bacteria</taxon>
        <taxon>Pseudomonadati</taxon>
        <taxon>Bacteroidota</taxon>
        <taxon>Bacteroidia</taxon>
        <taxon>Marinilabiliales</taxon>
        <taxon>Marinilabiliaceae</taxon>
        <taxon>Marinilabilia</taxon>
    </lineage>
</organism>
<dbReference type="OrthoDB" id="1524972at2"/>
<proteinExistence type="inferred from homology"/>
<accession>A0A2T0XSD8</accession>
<dbReference type="Gene3D" id="3.30.230.10">
    <property type="match status" value="1"/>
</dbReference>
<evidence type="ECO:0000313" key="8">
    <source>
        <dbReference type="EMBL" id="RCW29832.1"/>
    </source>
</evidence>
<evidence type="ECO:0000256" key="7">
    <source>
        <dbReference type="HAMAP-Rule" id="MF_00227"/>
    </source>
</evidence>
<keyword evidence="2 7" id="KW-0819">tRNA processing</keyword>
<dbReference type="InterPro" id="IPR020539">
    <property type="entry name" value="RNase_P_CS"/>
</dbReference>
<comment type="subunit">
    <text evidence="7">Consists of a catalytic RNA component (M1 or rnpB) and a protein subunit.</text>
</comment>
<evidence type="ECO:0000256" key="4">
    <source>
        <dbReference type="ARBA" id="ARBA00022759"/>
    </source>
</evidence>
<evidence type="ECO:0000256" key="6">
    <source>
        <dbReference type="ARBA" id="ARBA00022884"/>
    </source>
</evidence>
<dbReference type="Pfam" id="PF00825">
    <property type="entry name" value="Ribonuclease_P"/>
    <property type="match status" value="1"/>
</dbReference>
<keyword evidence="5 7" id="KW-0378">Hydrolase</keyword>
<dbReference type="PANTHER" id="PTHR33992">
    <property type="entry name" value="RIBONUCLEASE P PROTEIN COMPONENT"/>
    <property type="match status" value="1"/>
</dbReference>
<dbReference type="PANTHER" id="PTHR33992:SF1">
    <property type="entry name" value="RIBONUCLEASE P PROTEIN COMPONENT"/>
    <property type="match status" value="1"/>
</dbReference>
<keyword evidence="6 7" id="KW-0694">RNA-binding</keyword>
<dbReference type="SUPFAM" id="SSF54211">
    <property type="entry name" value="Ribosomal protein S5 domain 2-like"/>
    <property type="match status" value="1"/>
</dbReference>
<dbReference type="GO" id="GO:0042781">
    <property type="term" value="F:3'-tRNA processing endoribonuclease activity"/>
    <property type="evidence" value="ECO:0007669"/>
    <property type="project" value="TreeGrafter"/>
</dbReference>
<dbReference type="InterPro" id="IPR000100">
    <property type="entry name" value="RNase_P"/>
</dbReference>
<reference evidence="8 9" key="1">
    <citation type="submission" date="2018-07" db="EMBL/GenBank/DDBJ databases">
        <title>Freshwater and sediment microbial communities from various areas in North America, analyzing microbe dynamics in response to fracking.</title>
        <authorList>
            <person name="Lamendella R."/>
        </authorList>
    </citation>
    <scope>NUCLEOTIDE SEQUENCE [LARGE SCALE GENOMIC DNA]</scope>
    <source>
        <strain evidence="8 9">160A</strain>
    </source>
</reference>
<dbReference type="GO" id="GO:0004526">
    <property type="term" value="F:ribonuclease P activity"/>
    <property type="evidence" value="ECO:0007669"/>
    <property type="project" value="UniProtKB-UniRule"/>
</dbReference>
<evidence type="ECO:0000256" key="3">
    <source>
        <dbReference type="ARBA" id="ARBA00022722"/>
    </source>
</evidence>
<dbReference type="GO" id="GO:0030677">
    <property type="term" value="C:ribonuclease P complex"/>
    <property type="evidence" value="ECO:0007669"/>
    <property type="project" value="TreeGrafter"/>
</dbReference>
<evidence type="ECO:0000256" key="1">
    <source>
        <dbReference type="ARBA" id="ARBA00002663"/>
    </source>
</evidence>
<dbReference type="AlphaFoldDB" id="A0A2T0XSD8"/>
<name>A0A2T0XSD8_9BACT</name>
<protein>
    <recommendedName>
        <fullName evidence="7">Ribonuclease P protein component</fullName>
        <shortName evidence="7">RNase P protein</shortName>
        <shortName evidence="7">RNaseP protein</shortName>
        <ecNumber evidence="7">3.1.26.5</ecNumber>
    </recommendedName>
    <alternativeName>
        <fullName evidence="7">Protein C5</fullName>
    </alternativeName>
</protein>
<dbReference type="PROSITE" id="PS00648">
    <property type="entry name" value="RIBONUCLEASE_P"/>
    <property type="match status" value="1"/>
</dbReference>
<evidence type="ECO:0000256" key="2">
    <source>
        <dbReference type="ARBA" id="ARBA00022694"/>
    </source>
</evidence>
<dbReference type="GO" id="GO:0000049">
    <property type="term" value="F:tRNA binding"/>
    <property type="evidence" value="ECO:0007669"/>
    <property type="project" value="UniProtKB-UniRule"/>
</dbReference>
<dbReference type="HAMAP" id="MF_00227">
    <property type="entry name" value="RNase_P"/>
    <property type="match status" value="1"/>
</dbReference>
<evidence type="ECO:0000313" key="9">
    <source>
        <dbReference type="Proteomes" id="UP000252733"/>
    </source>
</evidence>
<comment type="catalytic activity">
    <reaction evidence="7">
        <text>Endonucleolytic cleavage of RNA, removing 5'-extranucleotides from tRNA precursor.</text>
        <dbReference type="EC" id="3.1.26.5"/>
    </reaction>
</comment>
<keyword evidence="4 7" id="KW-0255">Endonuclease</keyword>
<comment type="similarity">
    <text evidence="7">Belongs to the RnpA family.</text>
</comment>
<sequence>MKQRAFTFGKSEKLCSRKVIDKLFDRGEAFMAFPLRVQYLCDALPEDVQVQAMFSVSKRRFKRAVKRNLLKRRMREAYRLNKEPLLAVLKEKNKQAGIAFLFVSKEEMDYHSIEKAMKKAIQRLINEVQGL</sequence>
<dbReference type="GO" id="GO:0001682">
    <property type="term" value="P:tRNA 5'-leader removal"/>
    <property type="evidence" value="ECO:0007669"/>
    <property type="project" value="UniProtKB-UniRule"/>
</dbReference>
<keyword evidence="3 7" id="KW-0540">Nuclease</keyword>
<evidence type="ECO:0000256" key="5">
    <source>
        <dbReference type="ARBA" id="ARBA00022801"/>
    </source>
</evidence>
<dbReference type="EC" id="3.1.26.5" evidence="7"/>
<dbReference type="InterPro" id="IPR020568">
    <property type="entry name" value="Ribosomal_Su5_D2-typ_SF"/>
</dbReference>
<dbReference type="STRING" id="1168289.GCA_000259075_00497"/>
<comment type="caution">
    <text evidence="8">The sequence shown here is derived from an EMBL/GenBank/DDBJ whole genome shotgun (WGS) entry which is preliminary data.</text>
</comment>
<comment type="function">
    <text evidence="1 7">RNaseP catalyzes the removal of the 5'-leader sequence from pre-tRNA to produce the mature 5'-terminus. It can also cleave other RNA substrates such as 4.5S RNA. The protein component plays an auxiliary but essential role in vivo by binding to the 5'-leader sequence and broadening the substrate specificity of the ribozyme.</text>
</comment>
<keyword evidence="9" id="KW-1185">Reference proteome</keyword>
<dbReference type="EMBL" id="QPIZ01000025">
    <property type="protein sequence ID" value="RCW29832.1"/>
    <property type="molecule type" value="Genomic_DNA"/>
</dbReference>
<dbReference type="InterPro" id="IPR014721">
    <property type="entry name" value="Ribsml_uS5_D2-typ_fold_subgr"/>
</dbReference>
<dbReference type="Proteomes" id="UP000252733">
    <property type="component" value="Unassembled WGS sequence"/>
</dbReference>
<dbReference type="RefSeq" id="WP_106151840.1">
    <property type="nucleotide sequence ID" value="NZ_PVTS01000002.1"/>
</dbReference>
<gene>
    <name evidence="7" type="primary">rnpA</name>
    <name evidence="8" type="ORF">DFO77_12525</name>
</gene>